<dbReference type="GO" id="GO:0008176">
    <property type="term" value="F:tRNA (guanine(46)-N7)-methyltransferase activity"/>
    <property type="evidence" value="ECO:0007669"/>
    <property type="project" value="UniProtKB-EC"/>
</dbReference>
<dbReference type="SUPFAM" id="SSF53335">
    <property type="entry name" value="S-adenosyl-L-methionine-dependent methyltransferases"/>
    <property type="match status" value="1"/>
</dbReference>
<dbReference type="GO" id="GO:0043527">
    <property type="term" value="C:tRNA methyltransferase complex"/>
    <property type="evidence" value="ECO:0007669"/>
    <property type="project" value="TreeGrafter"/>
</dbReference>
<keyword evidence="3 7" id="KW-0489">Methyltransferase</keyword>
<dbReference type="Pfam" id="PF02390">
    <property type="entry name" value="Methyltransf_4"/>
    <property type="match status" value="1"/>
</dbReference>
<evidence type="ECO:0000256" key="1">
    <source>
        <dbReference type="ARBA" id="ARBA00000142"/>
    </source>
</evidence>
<dbReference type="CDD" id="cd02440">
    <property type="entry name" value="AdoMet_MTases"/>
    <property type="match status" value="1"/>
</dbReference>
<dbReference type="InterPro" id="IPR055361">
    <property type="entry name" value="tRNA_methyltr_TrmB_bact"/>
</dbReference>
<evidence type="ECO:0000256" key="2">
    <source>
        <dbReference type="ARBA" id="ARBA00011977"/>
    </source>
</evidence>
<dbReference type="PANTHER" id="PTHR23417:SF14">
    <property type="entry name" value="PENTACOTRIPEPTIDE-REPEAT REGION OF PRORP DOMAIN-CONTAINING PROTEIN"/>
    <property type="match status" value="1"/>
</dbReference>
<dbReference type="PANTHER" id="PTHR23417">
    <property type="entry name" value="3-DEOXY-D-MANNO-OCTULOSONIC-ACID TRANSFERASE/TRNA GUANINE-N 7 - -METHYLTRANSFERASE"/>
    <property type="match status" value="1"/>
</dbReference>
<keyword evidence="4 7" id="KW-0808">Transferase</keyword>
<dbReference type="EC" id="2.1.1.33" evidence="2"/>
<dbReference type="PROSITE" id="PS51625">
    <property type="entry name" value="SAM_MT_TRMB"/>
    <property type="match status" value="1"/>
</dbReference>
<evidence type="ECO:0000256" key="3">
    <source>
        <dbReference type="ARBA" id="ARBA00022603"/>
    </source>
</evidence>
<evidence type="ECO:0000256" key="4">
    <source>
        <dbReference type="ARBA" id="ARBA00022679"/>
    </source>
</evidence>
<dbReference type="NCBIfam" id="NF001080">
    <property type="entry name" value="PRK00121.2-2"/>
    <property type="match status" value="1"/>
</dbReference>
<dbReference type="Gene3D" id="3.40.50.150">
    <property type="entry name" value="Vaccinia Virus protein VP39"/>
    <property type="match status" value="1"/>
</dbReference>
<proteinExistence type="inferred from homology"/>
<comment type="caution">
    <text evidence="7">The sequence shown here is derived from an EMBL/GenBank/DDBJ whole genome shotgun (WGS) entry which is preliminary data.</text>
</comment>
<dbReference type="NCBIfam" id="TIGR00091">
    <property type="entry name" value="tRNA (guanosine(46)-N7)-methyltransferase TrmB"/>
    <property type="match status" value="1"/>
</dbReference>
<evidence type="ECO:0000256" key="6">
    <source>
        <dbReference type="ARBA" id="ARBA00022694"/>
    </source>
</evidence>
<keyword evidence="5" id="KW-0949">S-adenosyl-L-methionine</keyword>
<evidence type="ECO:0000313" key="7">
    <source>
        <dbReference type="EMBL" id="MPM59758.1"/>
    </source>
</evidence>
<evidence type="ECO:0000256" key="5">
    <source>
        <dbReference type="ARBA" id="ARBA00022691"/>
    </source>
</evidence>
<name>A0A645B3Z2_9ZZZZ</name>
<accession>A0A645B3Z2</accession>
<organism evidence="7">
    <name type="scientific">bioreactor metagenome</name>
    <dbReference type="NCBI Taxonomy" id="1076179"/>
    <lineage>
        <taxon>unclassified sequences</taxon>
        <taxon>metagenomes</taxon>
        <taxon>ecological metagenomes</taxon>
    </lineage>
</organism>
<reference evidence="7" key="1">
    <citation type="submission" date="2019-08" db="EMBL/GenBank/DDBJ databases">
        <authorList>
            <person name="Kucharzyk K."/>
            <person name="Murdoch R.W."/>
            <person name="Higgins S."/>
            <person name="Loffler F."/>
        </authorList>
    </citation>
    <scope>NUCLEOTIDE SEQUENCE</scope>
</reference>
<comment type="catalytic activity">
    <reaction evidence="1">
        <text>guanosine(46) in tRNA + S-adenosyl-L-methionine = N(7)-methylguanosine(46) in tRNA + S-adenosyl-L-homocysteine</text>
        <dbReference type="Rhea" id="RHEA:42708"/>
        <dbReference type="Rhea" id="RHEA-COMP:10188"/>
        <dbReference type="Rhea" id="RHEA-COMP:10189"/>
        <dbReference type="ChEBI" id="CHEBI:57856"/>
        <dbReference type="ChEBI" id="CHEBI:59789"/>
        <dbReference type="ChEBI" id="CHEBI:74269"/>
        <dbReference type="ChEBI" id="CHEBI:74480"/>
        <dbReference type="EC" id="2.1.1.33"/>
    </reaction>
</comment>
<dbReference type="EMBL" id="VSSQ01017444">
    <property type="protein sequence ID" value="MPM59758.1"/>
    <property type="molecule type" value="Genomic_DNA"/>
</dbReference>
<dbReference type="InterPro" id="IPR029063">
    <property type="entry name" value="SAM-dependent_MTases_sf"/>
</dbReference>
<gene>
    <name evidence="7" type="primary">trmB_24</name>
    <name evidence="7" type="ORF">SDC9_106604</name>
</gene>
<sequence length="220" mass="24725">MRMRKKKHGEERIAACSDIMCVTPEENRGKWRQYLENKCGRPLPRGIELEIGCGKGAFIAATAAKNNNTGYVALELVRDVLILAMEKVMAEGTDNIVFSNCNAEFCEKFFAPGEISRIYLNFSDPWPKKKHAKRRLTAPAFLTAYRNMLSTGGEIRMKTDNAALFEFSLETLPQNGFDILFSTNDLHNSALAPDNIMTEYEKNFSEAGNKINMLIAKRSG</sequence>
<protein>
    <recommendedName>
        <fullName evidence="2">tRNA (guanine(46)-N(7))-methyltransferase</fullName>
        <ecNumber evidence="2">2.1.1.33</ecNumber>
    </recommendedName>
</protein>
<dbReference type="InterPro" id="IPR003358">
    <property type="entry name" value="tRNA_(Gua-N-7)_MeTrfase_Trmb"/>
</dbReference>
<dbReference type="HAMAP" id="MF_01057">
    <property type="entry name" value="tRNA_methyltr_TrmB"/>
    <property type="match status" value="1"/>
</dbReference>
<dbReference type="AlphaFoldDB" id="A0A645B3Z2"/>
<keyword evidence="6" id="KW-0819">tRNA processing</keyword>